<dbReference type="EMBL" id="JAFEUP010000006">
    <property type="protein sequence ID" value="MBM7063104.1"/>
    <property type="molecule type" value="Genomic_DNA"/>
</dbReference>
<dbReference type="InterPro" id="IPR045584">
    <property type="entry name" value="Pilin-like"/>
</dbReference>
<keyword evidence="7" id="KW-1133">Transmembrane helix</keyword>
<accession>A0ABS2IL55</accession>
<evidence type="ECO:0000259" key="11">
    <source>
        <dbReference type="Pfam" id="PF12019"/>
    </source>
</evidence>
<gene>
    <name evidence="12" type="ORF">JQX08_20495</name>
</gene>
<evidence type="ECO:0000256" key="4">
    <source>
        <dbReference type="ARBA" id="ARBA00022481"/>
    </source>
</evidence>
<keyword evidence="6" id="KW-0812">Transmembrane</keyword>
<feature type="domain" description="General secretion pathway GspH" evidence="11">
    <location>
        <begin position="30"/>
        <end position="125"/>
    </location>
</feature>
<protein>
    <recommendedName>
        <fullName evidence="2">Type II secretion system protein H</fullName>
    </recommendedName>
    <alternativeName>
        <fullName evidence="10">General secretion pathway protein H</fullName>
    </alternativeName>
</protein>
<evidence type="ECO:0000256" key="7">
    <source>
        <dbReference type="ARBA" id="ARBA00022989"/>
    </source>
</evidence>
<comment type="similarity">
    <text evidence="9">Belongs to the GSP H family.</text>
</comment>
<dbReference type="SUPFAM" id="SSF54523">
    <property type="entry name" value="Pili subunits"/>
    <property type="match status" value="1"/>
</dbReference>
<comment type="caution">
    <text evidence="12">The sequence shown here is derived from an EMBL/GenBank/DDBJ whole genome shotgun (WGS) entry which is preliminary data.</text>
</comment>
<evidence type="ECO:0000256" key="6">
    <source>
        <dbReference type="ARBA" id="ARBA00022692"/>
    </source>
</evidence>
<evidence type="ECO:0000256" key="9">
    <source>
        <dbReference type="ARBA" id="ARBA00025772"/>
    </source>
</evidence>
<proteinExistence type="inferred from homology"/>
<dbReference type="Proteomes" id="UP000717995">
    <property type="component" value="Unassembled WGS sequence"/>
</dbReference>
<dbReference type="InterPro" id="IPR022346">
    <property type="entry name" value="T2SS_GspH"/>
</dbReference>
<sequence>MLVVALLGIFAAIAVPNLAGMISTNRLEAASNELYNLIQSARTLAVQNRTTMTVCLSNGTWTVKTACTATDSARQFDKPTSVDIASTQASFSFRPNGTASTAVSIIACHDAKPAMGYKLTVQPSGFVRVWPRGKTELSAALSSCTP</sequence>
<evidence type="ECO:0000256" key="8">
    <source>
        <dbReference type="ARBA" id="ARBA00023136"/>
    </source>
</evidence>
<keyword evidence="8" id="KW-0472">Membrane</keyword>
<name>A0ABS2IL55_9GAMM</name>
<evidence type="ECO:0000313" key="13">
    <source>
        <dbReference type="Proteomes" id="UP000717995"/>
    </source>
</evidence>
<keyword evidence="13" id="KW-1185">Reference proteome</keyword>
<reference evidence="12 13" key="1">
    <citation type="submission" date="2021-02" db="EMBL/GenBank/DDBJ databases">
        <authorList>
            <person name="Lee D.-H."/>
        </authorList>
    </citation>
    <scope>NUCLEOTIDE SEQUENCE [LARGE SCALE GENOMIC DNA]</scope>
    <source>
        <strain evidence="12 13">UL073</strain>
    </source>
</reference>
<evidence type="ECO:0000256" key="3">
    <source>
        <dbReference type="ARBA" id="ARBA00022475"/>
    </source>
</evidence>
<evidence type="ECO:0000256" key="1">
    <source>
        <dbReference type="ARBA" id="ARBA00004377"/>
    </source>
</evidence>
<keyword evidence="4" id="KW-0488">Methylation</keyword>
<keyword evidence="5" id="KW-0997">Cell inner membrane</keyword>
<dbReference type="Gene3D" id="3.55.40.10">
    <property type="entry name" value="minor pseudopilin epsh domain"/>
    <property type="match status" value="1"/>
</dbReference>
<dbReference type="Pfam" id="PF12019">
    <property type="entry name" value="GspH"/>
    <property type="match status" value="1"/>
</dbReference>
<evidence type="ECO:0000256" key="10">
    <source>
        <dbReference type="ARBA" id="ARBA00030775"/>
    </source>
</evidence>
<evidence type="ECO:0000256" key="2">
    <source>
        <dbReference type="ARBA" id="ARBA00021549"/>
    </source>
</evidence>
<keyword evidence="3" id="KW-1003">Cell membrane</keyword>
<evidence type="ECO:0000313" key="12">
    <source>
        <dbReference type="EMBL" id="MBM7063104.1"/>
    </source>
</evidence>
<comment type="subcellular location">
    <subcellularLocation>
        <location evidence="1">Cell inner membrane</location>
        <topology evidence="1">Single-pass membrane protein</topology>
    </subcellularLocation>
</comment>
<organism evidence="12 13">
    <name type="scientific">Zestomonas insulae</name>
    <dbReference type="NCBI Taxonomy" id="2809017"/>
    <lineage>
        <taxon>Bacteria</taxon>
        <taxon>Pseudomonadati</taxon>
        <taxon>Pseudomonadota</taxon>
        <taxon>Gammaproteobacteria</taxon>
        <taxon>Pseudomonadales</taxon>
        <taxon>Pseudomonadaceae</taxon>
        <taxon>Zestomonas</taxon>
    </lineage>
</organism>
<evidence type="ECO:0000256" key="5">
    <source>
        <dbReference type="ARBA" id="ARBA00022519"/>
    </source>
</evidence>